<evidence type="ECO:0000259" key="7">
    <source>
        <dbReference type="SMART" id="SM00382"/>
    </source>
</evidence>
<dbReference type="InterPro" id="IPR050905">
    <property type="entry name" value="Plant_NBS-LRR"/>
</dbReference>
<dbReference type="SMART" id="SM00382">
    <property type="entry name" value="AAA"/>
    <property type="match status" value="1"/>
</dbReference>
<keyword evidence="9" id="KW-1185">Reference proteome</keyword>
<keyword evidence="6" id="KW-0732">Signal</keyword>
<dbReference type="PROSITE" id="PS51450">
    <property type="entry name" value="LRR"/>
    <property type="match status" value="1"/>
</dbReference>
<dbReference type="GO" id="GO:0006952">
    <property type="term" value="P:defense response"/>
    <property type="evidence" value="ECO:0007669"/>
    <property type="project" value="UniProtKB-KW"/>
</dbReference>
<dbReference type="SUPFAM" id="SSF52058">
    <property type="entry name" value="L domain-like"/>
    <property type="match status" value="2"/>
</dbReference>
<dbReference type="Gene3D" id="3.80.10.10">
    <property type="entry name" value="Ribonuclease Inhibitor"/>
    <property type="match status" value="3"/>
</dbReference>
<evidence type="ECO:0000256" key="1">
    <source>
        <dbReference type="ARBA" id="ARBA00008894"/>
    </source>
</evidence>
<dbReference type="Pfam" id="PF00931">
    <property type="entry name" value="NB-ARC"/>
    <property type="match status" value="1"/>
</dbReference>
<dbReference type="AlphaFoldDB" id="A0AAP0S631"/>
<dbReference type="Gene3D" id="1.10.8.430">
    <property type="entry name" value="Helical domain of apoptotic protease-activating factors"/>
    <property type="match status" value="1"/>
</dbReference>
<keyword evidence="5" id="KW-0175">Coiled coil</keyword>
<keyword evidence="3" id="KW-0611">Plant defense</keyword>
<reference evidence="8 9" key="1">
    <citation type="journal article" date="2024" name="Plant J.">
        <title>Genome sequences and population genomics reveal climatic adaptation and genomic divergence between two closely related sweetgum species.</title>
        <authorList>
            <person name="Xu W.Q."/>
            <person name="Ren C.Q."/>
            <person name="Zhang X.Y."/>
            <person name="Comes H.P."/>
            <person name="Liu X.H."/>
            <person name="Li Y.G."/>
            <person name="Kettle C.J."/>
            <person name="Jalonen R."/>
            <person name="Gaisberger H."/>
            <person name="Ma Y.Z."/>
            <person name="Qiu Y.X."/>
        </authorList>
    </citation>
    <scope>NUCLEOTIDE SEQUENCE [LARGE SCALE GENOMIC DNA]</scope>
    <source>
        <strain evidence="8">Hangzhou</strain>
    </source>
</reference>
<feature type="coiled-coil region" evidence="5">
    <location>
        <begin position="86"/>
        <end position="120"/>
    </location>
</feature>
<dbReference type="EMBL" id="JBBPBK010000002">
    <property type="protein sequence ID" value="KAK9290204.1"/>
    <property type="molecule type" value="Genomic_DNA"/>
</dbReference>
<proteinExistence type="inferred from homology"/>
<dbReference type="Pfam" id="PF23247">
    <property type="entry name" value="LRR_RPS2"/>
    <property type="match status" value="2"/>
</dbReference>
<dbReference type="InterPro" id="IPR042197">
    <property type="entry name" value="Apaf_helical"/>
</dbReference>
<dbReference type="Gene3D" id="3.40.50.300">
    <property type="entry name" value="P-loop containing nucleotide triphosphate hydrolases"/>
    <property type="match status" value="1"/>
</dbReference>
<feature type="domain" description="AAA+ ATPase" evidence="7">
    <location>
        <begin position="222"/>
        <end position="358"/>
    </location>
</feature>
<evidence type="ECO:0000256" key="6">
    <source>
        <dbReference type="SAM" id="SignalP"/>
    </source>
</evidence>
<dbReference type="FunFam" id="3.40.50.300:FF:001091">
    <property type="entry name" value="Probable disease resistance protein At1g61300"/>
    <property type="match status" value="1"/>
</dbReference>
<dbReference type="InterPro" id="IPR027417">
    <property type="entry name" value="P-loop_NTPase"/>
</dbReference>
<keyword evidence="2" id="KW-0677">Repeat</keyword>
<dbReference type="InterPro" id="IPR002182">
    <property type="entry name" value="NB-ARC"/>
</dbReference>
<feature type="chain" id="PRO_5042996994" description="AAA+ ATPase domain-containing protein" evidence="6">
    <location>
        <begin position="24"/>
        <end position="1164"/>
    </location>
</feature>
<name>A0AAP0S631_LIQFO</name>
<dbReference type="GO" id="GO:0043531">
    <property type="term" value="F:ADP binding"/>
    <property type="evidence" value="ECO:0007669"/>
    <property type="project" value="InterPro"/>
</dbReference>
<dbReference type="GO" id="GO:0005524">
    <property type="term" value="F:ATP binding"/>
    <property type="evidence" value="ECO:0007669"/>
    <property type="project" value="UniProtKB-KW"/>
</dbReference>
<feature type="signal peptide" evidence="6">
    <location>
        <begin position="1"/>
        <end position="23"/>
    </location>
</feature>
<dbReference type="SUPFAM" id="SSF52540">
    <property type="entry name" value="P-loop containing nucleoside triphosphate hydrolases"/>
    <property type="match status" value="1"/>
</dbReference>
<dbReference type="PANTHER" id="PTHR33463">
    <property type="entry name" value="NB-ARC DOMAIN-CONTAINING PROTEIN-RELATED"/>
    <property type="match status" value="1"/>
</dbReference>
<evidence type="ECO:0000256" key="4">
    <source>
        <dbReference type="ARBA" id="ARBA00022840"/>
    </source>
</evidence>
<dbReference type="PRINTS" id="PR00364">
    <property type="entry name" value="DISEASERSIST"/>
</dbReference>
<comment type="similarity">
    <text evidence="1">Belongs to the disease resistance NB-LRR family.</text>
</comment>
<accession>A0AAP0S631</accession>
<dbReference type="InterPro" id="IPR032675">
    <property type="entry name" value="LRR_dom_sf"/>
</dbReference>
<dbReference type="Pfam" id="PF23598">
    <property type="entry name" value="LRR_14"/>
    <property type="match status" value="1"/>
</dbReference>
<keyword evidence="4" id="KW-0547">Nucleotide-binding</keyword>
<gene>
    <name evidence="8" type="ORF">L1049_008370</name>
</gene>
<dbReference type="InterPro" id="IPR003593">
    <property type="entry name" value="AAA+_ATPase"/>
</dbReference>
<dbReference type="InterPro" id="IPR001611">
    <property type="entry name" value="Leu-rich_rpt"/>
</dbReference>
<dbReference type="Proteomes" id="UP001415857">
    <property type="component" value="Unassembled WGS sequence"/>
</dbReference>
<keyword evidence="4" id="KW-0067">ATP-binding</keyword>
<dbReference type="InterPro" id="IPR057135">
    <property type="entry name" value="At4g27190-like_LRR"/>
</dbReference>
<sequence>MALPLVFSIVIISILVKIGEKLADKIGERLADKIGEFMVNLIGVYVVTPIKEYTPIGEYVVAPIGNLVTPIGEYLVAPMWRQLGYLLFYNNNIEDFSNQIKNLKDIRVLVQEQVAAAERKGQDILPNVREWLKSVNKIAQESSNIFNDEPQVTFKLRYKRSRTAKKMTAVVDELKQEGRNFDRVSYPDPPLAIGSTSAEDAEVFESRKLIYENIMEALKNDQINMIGICGRPGVGKTTLAKLVVQQAKDDDLFDTVVMTVVSQTPNLRRIQGEIANVLDLKFEKKSKAGRAEQILTTLKGKKRVLLILDNIGERIELEAIGIPFGEKHKGCKILLTSRSQPVCDQMGAKPSFLIENLSEPEGWNLFQKMAGNSVDSPDIKPSATKVAKECEGLPIAIGTLAKALKNKSLSVWKDAAKQLSKVSSNKEKVSALELSYSHLKSKEAKLFFLLCGLFPENCSIPIQDLFKYGMGLGLFQDVDTLDEARARAHALAYSLKSACLLQDGSDEERVKMHDVIQDVAMSIASRGKPVFVRTTGKDLQNVFKRYTAAISLMFDDIHELPDEPECLELKILLFECPHSSLQFPKNFFLRMDNLKVLDMSGMHFSSLPPSLQYLKNLRTLCLDRCNLKDISLIKELTKLEVVSFVDSDIKELPEEIGKLTLLRLLDLTRCEELTTIPPGVIRGLKQLEGLYMDGSFHDWAIEDEGRSNASLVELKHLSCLINLEIQIPDANLLPQDLLFKNLSRFKISIGTSFGRLEQLSYSKMLKLELDISTALKAGIKELLKKAEYLHLMKMKSLKRALCDLDTEGFPNLRCLNVEQCSQVEYIFNASEWDLPVALPILKKLYLSYLPNLTEICHGQLPSRFFCELQELRLHKLPGLLSMWKNPTQHVFFRNLRVVEVWGCQGLKNLFSHSISKDLSKLVEVRVEDCENMEEMFRNEKEAAIDDIMFPQLRSLVLRNLPKLRNLCLFDKKVTFAKLEVLRIINIENLQEIFHNQLPNESFSQLRILEVRGCHELSRVAPSKLLPRLKSLKELIVQGCNSMKEIFEFGEPPGEGHTEISLFQLERVELRDLPNLRIFCSGTYDFKLTSLETLSLVDCPKMQTFSSGFISTPKLNRANLQKIAQLSSEIPHSNDPLALPQPRQVQWTFPPADWINLNREGCDLQ</sequence>
<evidence type="ECO:0000313" key="9">
    <source>
        <dbReference type="Proteomes" id="UP001415857"/>
    </source>
</evidence>
<comment type="caution">
    <text evidence="8">The sequence shown here is derived from an EMBL/GenBank/DDBJ whole genome shotgun (WGS) entry which is preliminary data.</text>
</comment>
<dbReference type="InterPro" id="IPR055414">
    <property type="entry name" value="LRR_R13L4/SHOC2-like"/>
</dbReference>
<evidence type="ECO:0000256" key="2">
    <source>
        <dbReference type="ARBA" id="ARBA00022737"/>
    </source>
</evidence>
<evidence type="ECO:0000256" key="3">
    <source>
        <dbReference type="ARBA" id="ARBA00022821"/>
    </source>
</evidence>
<organism evidence="8 9">
    <name type="scientific">Liquidambar formosana</name>
    <name type="common">Formosan gum</name>
    <dbReference type="NCBI Taxonomy" id="63359"/>
    <lineage>
        <taxon>Eukaryota</taxon>
        <taxon>Viridiplantae</taxon>
        <taxon>Streptophyta</taxon>
        <taxon>Embryophyta</taxon>
        <taxon>Tracheophyta</taxon>
        <taxon>Spermatophyta</taxon>
        <taxon>Magnoliopsida</taxon>
        <taxon>eudicotyledons</taxon>
        <taxon>Gunneridae</taxon>
        <taxon>Pentapetalae</taxon>
        <taxon>Saxifragales</taxon>
        <taxon>Altingiaceae</taxon>
        <taxon>Liquidambar</taxon>
    </lineage>
</organism>
<dbReference type="PANTHER" id="PTHR33463:SF198">
    <property type="entry name" value="RPP4C3"/>
    <property type="match status" value="1"/>
</dbReference>
<evidence type="ECO:0000256" key="5">
    <source>
        <dbReference type="SAM" id="Coils"/>
    </source>
</evidence>
<protein>
    <recommendedName>
        <fullName evidence="7">AAA+ ATPase domain-containing protein</fullName>
    </recommendedName>
</protein>
<evidence type="ECO:0000313" key="8">
    <source>
        <dbReference type="EMBL" id="KAK9290204.1"/>
    </source>
</evidence>